<sequence length="63" mass="6821">MKGIISKGTSAPRAPLIENVAEVSSGRCANHLVSLPSINVTTCRRLRSDTEICRVRLKGKESI</sequence>
<accession>A0A9D4H926</accession>
<keyword evidence="2" id="KW-1185">Reference proteome</keyword>
<evidence type="ECO:0000313" key="1">
    <source>
        <dbReference type="EMBL" id="KAH3831909.1"/>
    </source>
</evidence>
<dbReference type="AlphaFoldDB" id="A0A9D4H926"/>
<name>A0A9D4H926_DREPO</name>
<proteinExistence type="predicted"/>
<evidence type="ECO:0000313" key="2">
    <source>
        <dbReference type="Proteomes" id="UP000828390"/>
    </source>
</evidence>
<dbReference type="EMBL" id="JAIWYP010000004">
    <property type="protein sequence ID" value="KAH3831909.1"/>
    <property type="molecule type" value="Genomic_DNA"/>
</dbReference>
<comment type="caution">
    <text evidence="1">The sequence shown here is derived from an EMBL/GenBank/DDBJ whole genome shotgun (WGS) entry which is preliminary data.</text>
</comment>
<organism evidence="1 2">
    <name type="scientific">Dreissena polymorpha</name>
    <name type="common">Zebra mussel</name>
    <name type="synonym">Mytilus polymorpha</name>
    <dbReference type="NCBI Taxonomy" id="45954"/>
    <lineage>
        <taxon>Eukaryota</taxon>
        <taxon>Metazoa</taxon>
        <taxon>Spiralia</taxon>
        <taxon>Lophotrochozoa</taxon>
        <taxon>Mollusca</taxon>
        <taxon>Bivalvia</taxon>
        <taxon>Autobranchia</taxon>
        <taxon>Heteroconchia</taxon>
        <taxon>Euheterodonta</taxon>
        <taxon>Imparidentia</taxon>
        <taxon>Neoheterodontei</taxon>
        <taxon>Myida</taxon>
        <taxon>Dreissenoidea</taxon>
        <taxon>Dreissenidae</taxon>
        <taxon>Dreissena</taxon>
    </lineage>
</organism>
<reference evidence="1" key="2">
    <citation type="submission" date="2020-11" db="EMBL/GenBank/DDBJ databases">
        <authorList>
            <person name="McCartney M.A."/>
            <person name="Auch B."/>
            <person name="Kono T."/>
            <person name="Mallez S."/>
            <person name="Becker A."/>
            <person name="Gohl D.M."/>
            <person name="Silverstein K.A.T."/>
            <person name="Koren S."/>
            <person name="Bechman K.B."/>
            <person name="Herman A."/>
            <person name="Abrahante J.E."/>
            <person name="Garbe J."/>
        </authorList>
    </citation>
    <scope>NUCLEOTIDE SEQUENCE</scope>
    <source>
        <strain evidence="1">Duluth1</strain>
        <tissue evidence="1">Whole animal</tissue>
    </source>
</reference>
<protein>
    <submittedName>
        <fullName evidence="1">Uncharacterized protein</fullName>
    </submittedName>
</protein>
<gene>
    <name evidence="1" type="ORF">DPMN_105181</name>
</gene>
<dbReference type="Proteomes" id="UP000828390">
    <property type="component" value="Unassembled WGS sequence"/>
</dbReference>
<reference evidence="1" key="1">
    <citation type="journal article" date="2019" name="bioRxiv">
        <title>The Genome of the Zebra Mussel, Dreissena polymorpha: A Resource for Invasive Species Research.</title>
        <authorList>
            <person name="McCartney M.A."/>
            <person name="Auch B."/>
            <person name="Kono T."/>
            <person name="Mallez S."/>
            <person name="Zhang Y."/>
            <person name="Obille A."/>
            <person name="Becker A."/>
            <person name="Abrahante J.E."/>
            <person name="Garbe J."/>
            <person name="Badalamenti J.P."/>
            <person name="Herman A."/>
            <person name="Mangelson H."/>
            <person name="Liachko I."/>
            <person name="Sullivan S."/>
            <person name="Sone E.D."/>
            <person name="Koren S."/>
            <person name="Silverstein K.A.T."/>
            <person name="Beckman K.B."/>
            <person name="Gohl D.M."/>
        </authorList>
    </citation>
    <scope>NUCLEOTIDE SEQUENCE</scope>
    <source>
        <strain evidence="1">Duluth1</strain>
        <tissue evidence="1">Whole animal</tissue>
    </source>
</reference>